<accession>A0A8H3X422</accession>
<dbReference type="GO" id="GO:1904688">
    <property type="term" value="P:regulation of cytoplasmic translational initiation"/>
    <property type="evidence" value="ECO:0007669"/>
    <property type="project" value="UniProtKB-ARBA"/>
</dbReference>
<evidence type="ECO:0000259" key="5">
    <source>
        <dbReference type="SMART" id="SM01349"/>
    </source>
</evidence>
<sequence>MDSSDIIDIGLADLSWAEFLKSRALYSITSSNVTHRLEFLNHSLLPRIKAGDLTENLLGSLLHLIFLTYSRYNDRPSRLAILNILKELNNWNSELFLNAFVPMVTKEANKLNQKSPDCTTYTTSSAIRFVLLTWVNTLINFVLPAITNAESSPHWKSLVDAQATLLHSLTYENEKRKSMTNSALADVRRCIRKNASHIPSYLKYLTSSARSRNILYIDVVLLGTVVDCSLRLKKENGKAFVENAKDDIIQFYITNIASSKTTVPQTSKDALHDFMKFIVTEEDFQTKLIPVFEKLLLRAPEIVLSVLACLVKSLSFDLSNFLKKNFLQPLLVHIRSSNKMVQADATMLLKILVEKSLNEDILIDIIKDIIQALSGGTVKVSNPEHRIILFQILSHIYRTSKVSKSAVEGLLPIVLKESNESSLAKAIDALGLHFILSMEDEILVKKVTESIVEGLASVKTGERKAWATVIGRLAWEETGYPSVSLRNVVFKSLAPLLSTVEKIQANALNFTGGPIEGYILVAIIEGRAKNWNDDEINAFIRTKKFKQNILATSPKLTFLLWDKVYTKITTVDESCWFIRSLESIILNEDEALQKTDLRVYIATAFIYMISISHQACRDAYDSLKACLQLNPNCIGEMIREGLTNWVLNHEKNVKDSTAVLASATAHSDPTVNAYRLSKVLTAITTFPEKVERSDVEKSLIELIILSHHSAIASPTDKYNWITLVQRAKLDPGKLVEKYSGRILQLIQAAIDTNSESKNFYQAALSAISTITFVSPETFVPILIIQCRKYLDPCLFEKISEQDIGIWKTAEGTLFVDVLRNKKQVVENRNKKDYQTEKWEREVREKIAQKKGSSTPKLTKEEQAAVSAQLAKESETRKAVENVHLKLMRGLDVVDAMVKGNSVAIEQYIVELMKLLHQVVQKCGPLVGEKAVNTYLNLNLCTSETIESIRKSIGLATLRIMQVQEIPKKWLQEQLDLLVSRVLFRLRIITERSLMSPSSFAYCFPLIHQVIMKGGICLHKEEAKVSEMSMEQIALGLDIISFHTVIGSSPLLPRSEMVHTLLHIIKKYPKFTKVARTAMINLCESIGETTEQKEINVLFTGLLSSEAFVRHACLQALEYLDLTDIDFSCELWIACHDEDENNAKLAIALWESNGMDVEPSYNVELLSFVICEEKYVRECAAKSIGSASKYFPDSVSDTLSLIYKQYKEKAKPILPEYDEFGILIPESLNRKDPWEARVGLALSLGTLAQNLKSTDLKPLFEFLINDEAVGDIHAQVRQKMLEAGLAVIDAHGGKNVALLMSVFENYLDKPAEPTETHDRIRESVVIWFGALAKHLDPTDSRIPVIIDRLLDALKTPSEAVQVAVGDCLPPLIKFMKDKAPDLISGLLNRLYHSEKYAERRGAAYGLAGVVKGTGISSLKDCNIITVLKQGVDNKKDYKFRQGALFAFETLSQSLVRLFEPYVIQILPLLLVCFGDTHPDVREATSDTARAIMSKISGHCIKLILPTLLAGLEDRQWRTKKGSIELLGSMAFCAPKQLSISLPTIVPRLTTVLSDSHKEVQSAANEALLHFGEVISNPEIQALVPILLRGLSDPDKYTNAALNSLLETAFVHYIDAPSLALVMPILERGLKERSTEVKKKSSQIVGNMASLTDVKDLVPYLPRLLPSLKEVLVDPVPEARATAAKSLGTMVEKLGEDKFPSLVNELVHTLKSDTSGVDRQGAAQGLSEVLAGLGISRLEGLLSEIVINATSPKSYVREGFISLLIYLPATFGLRFQPYLGRIIPPILSGLADESEYVRDASLRAGQMIIVNYATKAVDLLLPELERGLFDDNWRIRQSSVQLMGDLLYRITGISGKVTTEGEEEEEIGGTEASRKVLLQTLGKERRDRVLAALYVVRQDVSGLVRQSSLHVWKSIVSNTPRTVKEILSVMMGLIIKNLASPSFERRQVAARTLGELVRKLGESVMSEIIPILEEGLESPESDKRQGVCIGLSEIMSTAGKVQVIDYVDSIIPAVRKALVDESGEVREAAAQAFDTLQQHVGDKAIDEILPTLLNSLQSGKDSTYALEALKEIMTVRANVVFPVLIPNLITVPITAFNARALASLVTVAGAALNKRLSNILTALMASLSMETDDAVILELQETERALLLSIDSSEGLQNLMTILFEAVKSDEPAKRAGACDILAIFCSETKMDFSRYTTEWIRVLISLLDDHQIEVVKSAWNALNAVTKSVKKDDLEQLVIPLRRSIKGVGVPGVDLSGFCLPKGISPILPIFLHGLMYGTAEIREQSALGIGDLIQRTSADALRPFVTQITGPLIRIIGDRYPPQVKAAILQTLSLLLEKVSTLLKPFLPQLQRTFVKSLTDSTSALVRSRAAKALSTLISLQPRVDPLILELVTGIKTSEPSVRETMLSALESVVNKTGDSMNEASRKGVLGVIANGLTDSSEGMVVGAARLLGSLCKHIPHQEAMPLITTYILSGEPTQSSLLAINAILAEAPRIFSDLEIHKEIVNIIYMGSKNNQPSIADNSIIAAGKILLTEHYHEQNTISRLVEALVNDVCEPATLVGETKRLALVVFRVIGRKYPQILEPHLSEIVPQIMVCARDRNIPVKLASERALLHVLQLLDGENVMQNYLSTTDSQNAKTVIDLHKRVLSKLVSQERQKTEQLQTDYMNEVDEDAEEEREIWAVGSIGFFGTNAEQD</sequence>
<dbReference type="InterPro" id="IPR016024">
    <property type="entry name" value="ARM-type_fold"/>
</dbReference>
<dbReference type="Gene3D" id="1.25.10.10">
    <property type="entry name" value="Leucine-rich Repeat Variant"/>
    <property type="match status" value="7"/>
</dbReference>
<dbReference type="Pfam" id="PF13513">
    <property type="entry name" value="HEAT_EZ"/>
    <property type="match status" value="1"/>
</dbReference>
<dbReference type="PANTHER" id="PTHR23346:SF7">
    <property type="entry name" value="STALLED RIBOSOME SENSOR GCN1"/>
    <property type="match status" value="1"/>
</dbReference>
<dbReference type="SUPFAM" id="SSF48371">
    <property type="entry name" value="ARM repeat"/>
    <property type="match status" value="3"/>
</dbReference>
<dbReference type="InterPro" id="IPR011989">
    <property type="entry name" value="ARM-like"/>
</dbReference>
<dbReference type="Pfam" id="PF23271">
    <property type="entry name" value="HEAT_GCN1"/>
    <property type="match status" value="1"/>
</dbReference>
<dbReference type="FunFam" id="1.25.10.10:FF:000096">
    <property type="entry name" value="eIF-2-alpha kinase activator gcn1"/>
    <property type="match status" value="1"/>
</dbReference>
<dbReference type="InterPro" id="IPR022716">
    <property type="entry name" value="Gcn1_N"/>
</dbReference>
<dbReference type="Proteomes" id="UP000439903">
    <property type="component" value="Unassembled WGS sequence"/>
</dbReference>
<dbReference type="GO" id="GO:0030295">
    <property type="term" value="F:protein kinase activator activity"/>
    <property type="evidence" value="ECO:0007669"/>
    <property type="project" value="UniProtKB-ARBA"/>
</dbReference>
<evidence type="ECO:0000313" key="7">
    <source>
        <dbReference type="Proteomes" id="UP000439903"/>
    </source>
</evidence>
<dbReference type="InterPro" id="IPR021133">
    <property type="entry name" value="HEAT_type_2"/>
</dbReference>
<dbReference type="GO" id="GO:0005829">
    <property type="term" value="C:cytosol"/>
    <property type="evidence" value="ECO:0007669"/>
    <property type="project" value="TreeGrafter"/>
</dbReference>
<feature type="repeat" description="HEAT" evidence="4">
    <location>
        <begin position="1543"/>
        <end position="1581"/>
    </location>
</feature>
<dbReference type="InterPro" id="IPR056809">
    <property type="entry name" value="HEAT_GCN1_fung"/>
</dbReference>
<evidence type="ECO:0000256" key="2">
    <source>
        <dbReference type="ARBA" id="ARBA00022737"/>
    </source>
</evidence>
<keyword evidence="7" id="KW-1185">Reference proteome</keyword>
<dbReference type="EMBL" id="WTPW01001970">
    <property type="protein sequence ID" value="KAF0404330.1"/>
    <property type="molecule type" value="Genomic_DNA"/>
</dbReference>
<dbReference type="SMART" id="SM01349">
    <property type="entry name" value="TOG"/>
    <property type="match status" value="2"/>
</dbReference>
<organism evidence="6 7">
    <name type="scientific">Gigaspora margarita</name>
    <dbReference type="NCBI Taxonomy" id="4874"/>
    <lineage>
        <taxon>Eukaryota</taxon>
        <taxon>Fungi</taxon>
        <taxon>Fungi incertae sedis</taxon>
        <taxon>Mucoromycota</taxon>
        <taxon>Glomeromycotina</taxon>
        <taxon>Glomeromycetes</taxon>
        <taxon>Diversisporales</taxon>
        <taxon>Gigasporaceae</taxon>
        <taxon>Gigaspora</taxon>
    </lineage>
</organism>
<dbReference type="GO" id="GO:0034198">
    <property type="term" value="P:cellular response to amino acid starvation"/>
    <property type="evidence" value="ECO:0007669"/>
    <property type="project" value="TreeGrafter"/>
</dbReference>
<dbReference type="PROSITE" id="PS50077">
    <property type="entry name" value="HEAT_REPEAT"/>
    <property type="match status" value="4"/>
</dbReference>
<dbReference type="InterPro" id="IPR034085">
    <property type="entry name" value="TOG"/>
</dbReference>
<name>A0A8H3X422_GIGMA</name>
<proteinExistence type="inferred from homology"/>
<comment type="caution">
    <text evidence="6">The sequence shown here is derived from an EMBL/GenBank/DDBJ whole genome shotgun (WGS) entry which is preliminary data.</text>
</comment>
<gene>
    <name evidence="6" type="ORF">F8M41_009054</name>
</gene>
<reference evidence="6 7" key="1">
    <citation type="journal article" date="2019" name="Environ. Microbiol.">
        <title>At the nexus of three kingdoms: the genome of the mycorrhizal fungus Gigaspora margarita provides insights into plant, endobacterial and fungal interactions.</title>
        <authorList>
            <person name="Venice F."/>
            <person name="Ghignone S."/>
            <person name="Salvioli di Fossalunga A."/>
            <person name="Amselem J."/>
            <person name="Novero M."/>
            <person name="Xianan X."/>
            <person name="Sedzielewska Toro K."/>
            <person name="Morin E."/>
            <person name="Lipzen A."/>
            <person name="Grigoriev I.V."/>
            <person name="Henrissat B."/>
            <person name="Martin F.M."/>
            <person name="Bonfante P."/>
        </authorList>
    </citation>
    <scope>NUCLEOTIDE SEQUENCE [LARGE SCALE GENOMIC DNA]</scope>
    <source>
        <strain evidence="6 7">BEG34</strain>
    </source>
</reference>
<feature type="repeat" description="HEAT" evidence="4">
    <location>
        <begin position="1662"/>
        <end position="1700"/>
    </location>
</feature>
<dbReference type="InterPro" id="IPR000357">
    <property type="entry name" value="HEAT"/>
</dbReference>
<dbReference type="Pfam" id="PF24916">
    <property type="entry name" value="HEAT_GCN1_fung"/>
    <property type="match status" value="1"/>
</dbReference>
<dbReference type="PANTHER" id="PTHR23346">
    <property type="entry name" value="TRANSLATIONAL ACTIVATOR GCN1-RELATED"/>
    <property type="match status" value="1"/>
</dbReference>
<feature type="repeat" description="HEAT" evidence="4">
    <location>
        <begin position="2008"/>
        <end position="2045"/>
    </location>
</feature>
<dbReference type="OrthoDB" id="5148094at2759"/>
<evidence type="ECO:0000256" key="3">
    <source>
        <dbReference type="ARBA" id="ARBA00072275"/>
    </source>
</evidence>
<dbReference type="Pfam" id="PF25801">
    <property type="entry name" value="HEAT_GCN1_C_2"/>
    <property type="match status" value="1"/>
</dbReference>
<keyword evidence="2" id="KW-0677">Repeat</keyword>
<feature type="domain" description="TOG" evidence="5">
    <location>
        <begin position="1857"/>
        <end position="2073"/>
    </location>
</feature>
<dbReference type="Pfam" id="PF12074">
    <property type="entry name" value="Gcn1_N"/>
    <property type="match status" value="1"/>
</dbReference>
<dbReference type="Pfam" id="PF24987">
    <property type="entry name" value="HEAT_EF3_N"/>
    <property type="match status" value="2"/>
</dbReference>
<dbReference type="Pfam" id="PF24993">
    <property type="entry name" value="GNC1_N"/>
    <property type="match status" value="1"/>
</dbReference>
<evidence type="ECO:0000256" key="4">
    <source>
        <dbReference type="PROSITE-ProRule" id="PRU00103"/>
    </source>
</evidence>
<feature type="repeat" description="HEAT" evidence="4">
    <location>
        <begin position="2590"/>
        <end position="2628"/>
    </location>
</feature>
<feature type="domain" description="TOG" evidence="5">
    <location>
        <begin position="1374"/>
        <end position="1601"/>
    </location>
</feature>
<dbReference type="Pfam" id="PF24984">
    <property type="entry name" value="HEAT_EF3_GNC1"/>
    <property type="match status" value="1"/>
</dbReference>
<dbReference type="Pfam" id="PF02985">
    <property type="entry name" value="HEAT"/>
    <property type="match status" value="1"/>
</dbReference>
<evidence type="ECO:0000313" key="6">
    <source>
        <dbReference type="EMBL" id="KAF0404330.1"/>
    </source>
</evidence>
<protein>
    <recommendedName>
        <fullName evidence="3">eIF-2-alpha kinase activator GCN1</fullName>
    </recommendedName>
</protein>
<dbReference type="InterPro" id="IPR057546">
    <property type="entry name" value="HEAT_GCN1"/>
</dbReference>
<dbReference type="InterPro" id="IPR056810">
    <property type="entry name" value="GNC1-like_N"/>
</dbReference>
<evidence type="ECO:0000256" key="1">
    <source>
        <dbReference type="ARBA" id="ARBA00007366"/>
    </source>
</evidence>
<dbReference type="FunFam" id="1.25.10.10:FF:000090">
    <property type="entry name" value="eIF-2-alpha kinase activator GCN1"/>
    <property type="match status" value="1"/>
</dbReference>
<comment type="similarity">
    <text evidence="1">Belongs to the GCN1 family.</text>
</comment>